<dbReference type="Proteomes" id="UP000799436">
    <property type="component" value="Unassembled WGS sequence"/>
</dbReference>
<name>A0A6G1L473_9PEZI</name>
<evidence type="ECO:0000313" key="2">
    <source>
        <dbReference type="Proteomes" id="UP000799436"/>
    </source>
</evidence>
<protein>
    <submittedName>
        <fullName evidence="1">Uncharacterized protein</fullName>
    </submittedName>
</protein>
<evidence type="ECO:0000313" key="1">
    <source>
        <dbReference type="EMBL" id="KAF2767635.1"/>
    </source>
</evidence>
<reference evidence="1" key="1">
    <citation type="journal article" date="2020" name="Stud. Mycol.">
        <title>101 Dothideomycetes genomes: a test case for predicting lifestyles and emergence of pathogens.</title>
        <authorList>
            <person name="Haridas S."/>
            <person name="Albert R."/>
            <person name="Binder M."/>
            <person name="Bloem J."/>
            <person name="Labutti K."/>
            <person name="Salamov A."/>
            <person name="Andreopoulos B."/>
            <person name="Baker S."/>
            <person name="Barry K."/>
            <person name="Bills G."/>
            <person name="Bluhm B."/>
            <person name="Cannon C."/>
            <person name="Castanera R."/>
            <person name="Culley D."/>
            <person name="Daum C."/>
            <person name="Ezra D."/>
            <person name="Gonzalez J."/>
            <person name="Henrissat B."/>
            <person name="Kuo A."/>
            <person name="Liang C."/>
            <person name="Lipzen A."/>
            <person name="Lutzoni F."/>
            <person name="Magnuson J."/>
            <person name="Mondo S."/>
            <person name="Nolan M."/>
            <person name="Ohm R."/>
            <person name="Pangilinan J."/>
            <person name="Park H.-J."/>
            <person name="Ramirez L."/>
            <person name="Alfaro M."/>
            <person name="Sun H."/>
            <person name="Tritt A."/>
            <person name="Yoshinaga Y."/>
            <person name="Zwiers L.-H."/>
            <person name="Turgeon B."/>
            <person name="Goodwin S."/>
            <person name="Spatafora J."/>
            <person name="Crous P."/>
            <person name="Grigoriev I."/>
        </authorList>
    </citation>
    <scope>NUCLEOTIDE SEQUENCE</scope>
    <source>
        <strain evidence="1">CBS 116005</strain>
    </source>
</reference>
<dbReference type="AlphaFoldDB" id="A0A6G1L473"/>
<sequence>MLAISRCKQMSVRSLTLSSACSLASASTSSLKYIPCLLPCSCALASPLKTRKCIQSPQKPLRLLGALEHRGPCELRPWGRMPQCAKGTDILGDFILHQQR</sequence>
<dbReference type="EMBL" id="ML995853">
    <property type="protein sequence ID" value="KAF2767635.1"/>
    <property type="molecule type" value="Genomic_DNA"/>
</dbReference>
<accession>A0A6G1L473</accession>
<keyword evidence="2" id="KW-1185">Reference proteome</keyword>
<organism evidence="1 2">
    <name type="scientific">Teratosphaeria nubilosa</name>
    <dbReference type="NCBI Taxonomy" id="161662"/>
    <lineage>
        <taxon>Eukaryota</taxon>
        <taxon>Fungi</taxon>
        <taxon>Dikarya</taxon>
        <taxon>Ascomycota</taxon>
        <taxon>Pezizomycotina</taxon>
        <taxon>Dothideomycetes</taxon>
        <taxon>Dothideomycetidae</taxon>
        <taxon>Mycosphaerellales</taxon>
        <taxon>Teratosphaeriaceae</taxon>
        <taxon>Teratosphaeria</taxon>
    </lineage>
</organism>
<gene>
    <name evidence="1" type="ORF">EJ03DRAFT_143584</name>
</gene>
<proteinExistence type="predicted"/>